<reference evidence="2 3" key="1">
    <citation type="submission" date="2020-06" db="EMBL/GenBank/DDBJ databases">
        <authorList>
            <person name="Li R."/>
            <person name="Bekaert M."/>
        </authorList>
    </citation>
    <scope>NUCLEOTIDE SEQUENCE [LARGE SCALE GENOMIC DNA]</scope>
    <source>
        <strain evidence="3">wild</strain>
    </source>
</reference>
<sequence>MFRGFISEAKKKYIVNLKTRQCNVTTVTMPFRPLGVPTGATFRGYSTLGASGLQGQFLNVASWNFTEGPNRYYGTVSTPDCFPVEYNYYSPPASFVTSTISMEWIAQEDEKENQAVAGLCEAILSVAVFEFTFEQWEVVEVDIRAAEEMKKMEKEGVKNEKKKKAQNKVVKEKHNDEKKSKPNKETRHIKGHEKKEAQTIDVIEAKQNGMKKRKTKNEAEKNIDGKKEESMKIKKENTDKMDTTNDGKKNTISANIRAFFRIFSCNKRQEKDKAVV</sequence>
<dbReference type="InterPro" id="IPR001299">
    <property type="entry name" value="Ependymin"/>
</dbReference>
<evidence type="ECO:0000313" key="2">
    <source>
        <dbReference type="EMBL" id="CAC5394361.1"/>
    </source>
</evidence>
<dbReference type="OrthoDB" id="6084362at2759"/>
<dbReference type="EMBL" id="CACVKT020005281">
    <property type="protein sequence ID" value="CAC5394361.1"/>
    <property type="molecule type" value="Genomic_DNA"/>
</dbReference>
<proteinExistence type="predicted"/>
<name>A0A6J8CFC4_MYTCO</name>
<dbReference type="GO" id="GO:0005576">
    <property type="term" value="C:extracellular region"/>
    <property type="evidence" value="ECO:0007669"/>
    <property type="project" value="InterPro"/>
</dbReference>
<dbReference type="PANTHER" id="PTHR10697">
    <property type="entry name" value="MAMMALIAN EPENDYMIN-RELATED PROTEIN 1"/>
    <property type="match status" value="1"/>
</dbReference>
<evidence type="ECO:0000313" key="3">
    <source>
        <dbReference type="Proteomes" id="UP000507470"/>
    </source>
</evidence>
<dbReference type="Proteomes" id="UP000507470">
    <property type="component" value="Unassembled WGS sequence"/>
</dbReference>
<organism evidence="2 3">
    <name type="scientific">Mytilus coruscus</name>
    <name type="common">Sea mussel</name>
    <dbReference type="NCBI Taxonomy" id="42192"/>
    <lineage>
        <taxon>Eukaryota</taxon>
        <taxon>Metazoa</taxon>
        <taxon>Spiralia</taxon>
        <taxon>Lophotrochozoa</taxon>
        <taxon>Mollusca</taxon>
        <taxon>Bivalvia</taxon>
        <taxon>Autobranchia</taxon>
        <taxon>Pteriomorphia</taxon>
        <taxon>Mytilida</taxon>
        <taxon>Mytiloidea</taxon>
        <taxon>Mytilidae</taxon>
        <taxon>Mytilinae</taxon>
        <taxon>Mytilus</taxon>
    </lineage>
</organism>
<dbReference type="AlphaFoldDB" id="A0A6J8CFC4"/>
<dbReference type="GO" id="GO:0005764">
    <property type="term" value="C:lysosome"/>
    <property type="evidence" value="ECO:0007669"/>
    <property type="project" value="TreeGrafter"/>
</dbReference>
<accession>A0A6J8CFC4</accession>
<evidence type="ECO:0000256" key="1">
    <source>
        <dbReference type="SAM" id="MobiDB-lite"/>
    </source>
</evidence>
<keyword evidence="3" id="KW-1185">Reference proteome</keyword>
<feature type="compositionally biased region" description="Basic and acidic residues" evidence="1">
    <location>
        <begin position="169"/>
        <end position="198"/>
    </location>
</feature>
<gene>
    <name evidence="2" type="ORF">MCOR_29116</name>
</gene>
<dbReference type="GO" id="GO:0007160">
    <property type="term" value="P:cell-matrix adhesion"/>
    <property type="evidence" value="ECO:0007669"/>
    <property type="project" value="InterPro"/>
</dbReference>
<feature type="compositionally biased region" description="Basic and acidic residues" evidence="1">
    <location>
        <begin position="216"/>
        <end position="249"/>
    </location>
</feature>
<protein>
    <submittedName>
        <fullName evidence="2">Uncharacterized protein</fullName>
    </submittedName>
</protein>
<dbReference type="GO" id="GO:0005509">
    <property type="term" value="F:calcium ion binding"/>
    <property type="evidence" value="ECO:0007669"/>
    <property type="project" value="InterPro"/>
</dbReference>
<dbReference type="PANTHER" id="PTHR10697:SF1">
    <property type="entry name" value="MAMMALIAN EPENDYMIN-RELATED PROTEIN 1"/>
    <property type="match status" value="1"/>
</dbReference>
<dbReference type="Pfam" id="PF00811">
    <property type="entry name" value="Ependymin"/>
    <property type="match status" value="1"/>
</dbReference>
<feature type="region of interest" description="Disordered" evidence="1">
    <location>
        <begin position="152"/>
        <end position="249"/>
    </location>
</feature>